<gene>
    <name evidence="1" type="ORF">RFULGI_LOCUS19647</name>
</gene>
<name>A0A9N9PIY7_9GLOM</name>
<sequence length="63" mass="7198">EFSTFDEAHAFIENYAAQAQIVIILKKSTKNPDGSGYRKAYFVCEKQGNYNGRKEDGYSTKRI</sequence>
<evidence type="ECO:0000313" key="2">
    <source>
        <dbReference type="Proteomes" id="UP000789396"/>
    </source>
</evidence>
<proteinExistence type="predicted"/>
<dbReference type="EMBL" id="CAJVPZ010099887">
    <property type="protein sequence ID" value="CAG8821019.1"/>
    <property type="molecule type" value="Genomic_DNA"/>
</dbReference>
<protein>
    <submittedName>
        <fullName evidence="1">18128_t:CDS:1</fullName>
    </submittedName>
</protein>
<feature type="non-terminal residue" evidence="1">
    <location>
        <position position="1"/>
    </location>
</feature>
<feature type="non-terminal residue" evidence="1">
    <location>
        <position position="63"/>
    </location>
</feature>
<dbReference type="Proteomes" id="UP000789396">
    <property type="component" value="Unassembled WGS sequence"/>
</dbReference>
<accession>A0A9N9PIY7</accession>
<organism evidence="1 2">
    <name type="scientific">Racocetra fulgida</name>
    <dbReference type="NCBI Taxonomy" id="60492"/>
    <lineage>
        <taxon>Eukaryota</taxon>
        <taxon>Fungi</taxon>
        <taxon>Fungi incertae sedis</taxon>
        <taxon>Mucoromycota</taxon>
        <taxon>Glomeromycotina</taxon>
        <taxon>Glomeromycetes</taxon>
        <taxon>Diversisporales</taxon>
        <taxon>Gigasporaceae</taxon>
        <taxon>Racocetra</taxon>
    </lineage>
</organism>
<keyword evidence="2" id="KW-1185">Reference proteome</keyword>
<dbReference type="AlphaFoldDB" id="A0A9N9PIY7"/>
<evidence type="ECO:0000313" key="1">
    <source>
        <dbReference type="EMBL" id="CAG8821019.1"/>
    </source>
</evidence>
<comment type="caution">
    <text evidence="1">The sequence shown here is derived from an EMBL/GenBank/DDBJ whole genome shotgun (WGS) entry which is preliminary data.</text>
</comment>
<reference evidence="1" key="1">
    <citation type="submission" date="2021-06" db="EMBL/GenBank/DDBJ databases">
        <authorList>
            <person name="Kallberg Y."/>
            <person name="Tangrot J."/>
            <person name="Rosling A."/>
        </authorList>
    </citation>
    <scope>NUCLEOTIDE SEQUENCE</scope>
    <source>
        <strain evidence="1">IN212</strain>
    </source>
</reference>